<gene>
    <name evidence="3" type="ORF">LPJ53_004285</name>
</gene>
<comment type="caution">
    <text evidence="3">The sequence shown here is derived from an EMBL/GenBank/DDBJ whole genome shotgun (WGS) entry which is preliminary data.</text>
</comment>
<accession>A0A9W8CR33</accession>
<feature type="transmembrane region" description="Helical" evidence="2">
    <location>
        <begin position="36"/>
        <end position="57"/>
    </location>
</feature>
<keyword evidence="2" id="KW-0472">Membrane</keyword>
<reference evidence="3" key="1">
    <citation type="submission" date="2022-07" db="EMBL/GenBank/DDBJ databases">
        <title>Phylogenomic reconstructions and comparative analyses of Kickxellomycotina fungi.</title>
        <authorList>
            <person name="Reynolds N.K."/>
            <person name="Stajich J.E."/>
            <person name="Barry K."/>
            <person name="Grigoriev I.V."/>
            <person name="Crous P."/>
            <person name="Smith M.E."/>
        </authorList>
    </citation>
    <scope>NUCLEOTIDE SEQUENCE</scope>
    <source>
        <strain evidence="3">NBRC 32514</strain>
    </source>
</reference>
<sequence length="781" mass="86090">MPPGHSWLFKRVTDEVLLPDGTHEHPQTVNELQQEAYLWIGVIDIFLFSVSTLLFVYRGRRTLDINAHAVLLTSIGSFTILVVNTCFLFQFVWPGHFPCFIILWCAYPGVMLWMSCTMARAMRLYILSYRNMQKLKERNKAGQMTAAQLYGKGALHDSGSEVDGGEAAMGVGGGSGAVGMVGGASVSGDGRAKRKGILRRIPFVARWLDGFGRWWAHEKMQITERRLVWYTLGATLFAAIVCSVIQALTKDLAIVPMQYSKCPVGVWEYFPLYALTAFYCIVLTPIIVYHIWPIKDAFGIRHDILLNNLFTFVCIAMFMVQTNKGFGGHDPFWDSFLWCALLFNMSQFTSVIIPLIRSYRQSDAFTWSDNSGKGASKELFYRVLNHPDLFEKLKVYSAANFCTEITLFLEEYQVLKANTVRFYNIGEPGFDDDGAADDDDDADDEGMHVNAGAMAAVSRPNLATIGHNTNVWTAAATSSSQQTGGSNRGGATALGEKDALRLHLNTGIGGKNIDLESNPDTIISLGDGASMSDIDYSDKAAMVPPRTSHSNPGVMYSDANGFSVSVGEEMNEYGRTIGPGADMDMVADEAGHHDGTVDGTTASKFTGLMRVFGRGNSTTLGPADGARHNGSNYTKPSNTATLAVGGAAIGNLPERRNSRGEDIMVISRIPPFTPVRYTVLSTLMQTPAGFTRQGNLNTFKTLPFALRGDYYGFYSTFIADGATLQINVEGRISEAITRLIHSQQYTVDMMDEAHSEVLQLLYDNIFKKFVRLYHRDMASIM</sequence>
<organism evidence="3 4">
    <name type="scientific">Coemansia erecta</name>
    <dbReference type="NCBI Taxonomy" id="147472"/>
    <lineage>
        <taxon>Eukaryota</taxon>
        <taxon>Fungi</taxon>
        <taxon>Fungi incertae sedis</taxon>
        <taxon>Zoopagomycota</taxon>
        <taxon>Kickxellomycotina</taxon>
        <taxon>Kickxellomycetes</taxon>
        <taxon>Kickxellales</taxon>
        <taxon>Kickxellaceae</taxon>
        <taxon>Coemansia</taxon>
    </lineage>
</organism>
<evidence type="ECO:0000256" key="2">
    <source>
        <dbReference type="SAM" id="Phobius"/>
    </source>
</evidence>
<feature type="transmembrane region" description="Helical" evidence="2">
    <location>
        <begin position="304"/>
        <end position="323"/>
    </location>
</feature>
<dbReference type="SUPFAM" id="SSF48097">
    <property type="entry name" value="Regulator of G-protein signaling, RGS"/>
    <property type="match status" value="1"/>
</dbReference>
<protein>
    <recommendedName>
        <fullName evidence="5">RGS domain-containing protein</fullName>
    </recommendedName>
</protein>
<dbReference type="AlphaFoldDB" id="A0A9W8CR33"/>
<dbReference type="Proteomes" id="UP001149813">
    <property type="component" value="Unassembled WGS sequence"/>
</dbReference>
<feature type="transmembrane region" description="Helical" evidence="2">
    <location>
        <begin position="335"/>
        <end position="356"/>
    </location>
</feature>
<feature type="region of interest" description="Disordered" evidence="1">
    <location>
        <begin position="616"/>
        <end position="637"/>
    </location>
</feature>
<evidence type="ECO:0000256" key="1">
    <source>
        <dbReference type="SAM" id="MobiDB-lite"/>
    </source>
</evidence>
<proteinExistence type="predicted"/>
<keyword evidence="4" id="KW-1185">Reference proteome</keyword>
<keyword evidence="2" id="KW-1133">Transmembrane helix</keyword>
<dbReference type="Gene3D" id="1.10.167.10">
    <property type="entry name" value="Regulator of G-protein Signalling 4, domain 2"/>
    <property type="match status" value="1"/>
</dbReference>
<feature type="transmembrane region" description="Helical" evidence="2">
    <location>
        <begin position="269"/>
        <end position="292"/>
    </location>
</feature>
<evidence type="ECO:0000313" key="4">
    <source>
        <dbReference type="Proteomes" id="UP001149813"/>
    </source>
</evidence>
<feature type="transmembrane region" description="Helical" evidence="2">
    <location>
        <begin position="227"/>
        <end position="249"/>
    </location>
</feature>
<dbReference type="InterPro" id="IPR036305">
    <property type="entry name" value="RGS_sf"/>
</dbReference>
<dbReference type="InterPro" id="IPR044926">
    <property type="entry name" value="RGS_subdomain_2"/>
</dbReference>
<feature type="transmembrane region" description="Helical" evidence="2">
    <location>
        <begin position="69"/>
        <end position="93"/>
    </location>
</feature>
<name>A0A9W8CR33_9FUNG</name>
<evidence type="ECO:0000313" key="3">
    <source>
        <dbReference type="EMBL" id="KAJ1721166.1"/>
    </source>
</evidence>
<dbReference type="OrthoDB" id="196547at2759"/>
<keyword evidence="2" id="KW-0812">Transmembrane</keyword>
<feature type="transmembrane region" description="Helical" evidence="2">
    <location>
        <begin position="99"/>
        <end position="126"/>
    </location>
</feature>
<dbReference type="EMBL" id="JANBOJ010000192">
    <property type="protein sequence ID" value="KAJ1721166.1"/>
    <property type="molecule type" value="Genomic_DNA"/>
</dbReference>
<evidence type="ECO:0008006" key="5">
    <source>
        <dbReference type="Google" id="ProtNLM"/>
    </source>
</evidence>